<feature type="compositionally biased region" description="Acidic residues" evidence="1">
    <location>
        <begin position="57"/>
        <end position="68"/>
    </location>
</feature>
<feature type="compositionally biased region" description="Basic residues" evidence="1">
    <location>
        <begin position="187"/>
        <end position="200"/>
    </location>
</feature>
<protein>
    <submittedName>
        <fullName evidence="2">Uncharacterized protein</fullName>
    </submittedName>
</protein>
<dbReference type="SUPFAM" id="SSF57667">
    <property type="entry name" value="beta-beta-alpha zinc fingers"/>
    <property type="match status" value="1"/>
</dbReference>
<feature type="compositionally biased region" description="Acidic residues" evidence="1">
    <location>
        <begin position="125"/>
        <end position="140"/>
    </location>
</feature>
<feature type="compositionally biased region" description="Basic residues" evidence="1">
    <location>
        <begin position="250"/>
        <end position="264"/>
    </location>
</feature>
<gene>
    <name evidence="2" type="ORF">QSP1433_LOCUS6730</name>
</gene>
<feature type="compositionally biased region" description="Polar residues" evidence="1">
    <location>
        <begin position="16"/>
        <end position="26"/>
    </location>
</feature>
<feature type="compositionally biased region" description="Basic and acidic residues" evidence="1">
    <location>
        <begin position="209"/>
        <end position="249"/>
    </location>
</feature>
<dbReference type="InterPro" id="IPR036236">
    <property type="entry name" value="Znf_C2H2_sf"/>
</dbReference>
<feature type="region of interest" description="Disordered" evidence="1">
    <location>
        <begin position="113"/>
        <end position="155"/>
    </location>
</feature>
<feature type="compositionally biased region" description="Basic residues" evidence="1">
    <location>
        <begin position="1"/>
        <end position="13"/>
    </location>
</feature>
<name>A0A7S2RT48_9STRA</name>
<evidence type="ECO:0000256" key="1">
    <source>
        <dbReference type="SAM" id="MobiDB-lite"/>
    </source>
</evidence>
<dbReference type="EMBL" id="HBHK01010763">
    <property type="protein sequence ID" value="CAD9679940.1"/>
    <property type="molecule type" value="Transcribed_RNA"/>
</dbReference>
<dbReference type="AlphaFoldDB" id="A0A7S2RT48"/>
<feature type="region of interest" description="Disordered" evidence="1">
    <location>
        <begin position="1"/>
        <end position="101"/>
    </location>
</feature>
<sequence length="273" mass="31033">MVKKGTGKRKTPRRQVSVTGKQSNASDWKGSGKKRKLQQQQDQDINSKKKSRNLEDNTGETESAEEEMDIKQNEEESEEEIEDRASDSDSSSEGGDLGDMYSARIRYQLNKLAATGEIDGKGDDSADEEDDSAEENTEAIDVEKGPFSDLMPIGEDLDNPKGFRCKHCPKKIMHSESDITQHLTSSGHKKRFRQSKRKGSIAKPVSATKQEKHKAWVEKRKLSKEERRAKKKERQKDKLKKLGADEIEKRKAKAKAKYERRRQRKAGEKPSVE</sequence>
<proteinExistence type="predicted"/>
<accession>A0A7S2RT48</accession>
<organism evidence="2">
    <name type="scientific">Mucochytrium quahogii</name>
    <dbReference type="NCBI Taxonomy" id="96639"/>
    <lineage>
        <taxon>Eukaryota</taxon>
        <taxon>Sar</taxon>
        <taxon>Stramenopiles</taxon>
        <taxon>Bigyra</taxon>
        <taxon>Labyrinthulomycetes</taxon>
        <taxon>Thraustochytrida</taxon>
        <taxon>Thraustochytriidae</taxon>
        <taxon>Mucochytrium</taxon>
    </lineage>
</organism>
<evidence type="ECO:0000313" key="2">
    <source>
        <dbReference type="EMBL" id="CAD9679940.1"/>
    </source>
</evidence>
<feature type="region of interest" description="Disordered" evidence="1">
    <location>
        <begin position="176"/>
        <end position="273"/>
    </location>
</feature>
<reference evidence="2" key="1">
    <citation type="submission" date="2021-01" db="EMBL/GenBank/DDBJ databases">
        <authorList>
            <person name="Corre E."/>
            <person name="Pelletier E."/>
            <person name="Niang G."/>
            <person name="Scheremetjew M."/>
            <person name="Finn R."/>
            <person name="Kale V."/>
            <person name="Holt S."/>
            <person name="Cochrane G."/>
            <person name="Meng A."/>
            <person name="Brown T."/>
            <person name="Cohen L."/>
        </authorList>
    </citation>
    <scope>NUCLEOTIDE SEQUENCE</scope>
    <source>
        <strain evidence="2">NY070348D</strain>
    </source>
</reference>